<proteinExistence type="predicted"/>
<evidence type="ECO:0000313" key="2">
    <source>
        <dbReference type="EMBL" id="TRX95103.1"/>
    </source>
</evidence>
<protein>
    <submittedName>
        <fullName evidence="2">Uncharacterized protein</fullName>
    </submittedName>
</protein>
<sequence length="395" mass="44283">MFGKNKKATNDVKHQKPFAYRMEDNVRPSLQPGAYRARELLNCTVASFYEIRNNQLTPHQRQAKRDFIELFERQTKTPLKDLDDSILGLYGTLAVLMGHLDEFFFFGSLTKSSSPLIHRLVLTNLPPHADCLGGCHEVDDKEGSPQFVISLYRDHQEHQDLPSLASTLAHEMTHAFLAAFVCSCSECQRNEINTTGVKSSHHGPIFRGLEYAIMASMADWSAGLDNYFKRCVSGTYIHSASPDCKMQGVEDAKESGDLKKMGMRPYIKKPSPRLLIRISENRISIDVKRLRANVRRTAALVKPDSTGRQMKGENSSLESENLGIKPAIKLPDGWPYGDCRGKKRPAPSSSSSSSSNEDSEKDWATEESESESESKSTCIYCTARACRHPFMKDGH</sequence>
<dbReference type="AlphaFoldDB" id="A0A553I4K5"/>
<accession>A0A553I4K5</accession>
<reference evidence="3" key="1">
    <citation type="submission" date="2019-06" db="EMBL/GenBank/DDBJ databases">
        <title>Draft genome sequence of the griseofulvin-producing fungus Xylaria cubensis strain G536.</title>
        <authorList>
            <person name="Mead M.E."/>
            <person name="Raja H.A."/>
            <person name="Steenwyk J.L."/>
            <person name="Knowles S.L."/>
            <person name="Oberlies N.H."/>
            <person name="Rokas A."/>
        </authorList>
    </citation>
    <scope>NUCLEOTIDE SEQUENCE [LARGE SCALE GENOMIC DNA]</scope>
    <source>
        <strain evidence="3">G536</strain>
    </source>
</reference>
<gene>
    <name evidence="2" type="ORF">FHL15_004188</name>
</gene>
<feature type="compositionally biased region" description="Acidic residues" evidence="1">
    <location>
        <begin position="357"/>
        <end position="371"/>
    </location>
</feature>
<organism evidence="2 3">
    <name type="scientific">Xylaria flabelliformis</name>
    <dbReference type="NCBI Taxonomy" id="2512241"/>
    <lineage>
        <taxon>Eukaryota</taxon>
        <taxon>Fungi</taxon>
        <taxon>Dikarya</taxon>
        <taxon>Ascomycota</taxon>
        <taxon>Pezizomycotina</taxon>
        <taxon>Sordariomycetes</taxon>
        <taxon>Xylariomycetidae</taxon>
        <taxon>Xylariales</taxon>
        <taxon>Xylariaceae</taxon>
        <taxon>Xylaria</taxon>
    </lineage>
</organism>
<dbReference type="EMBL" id="VFLP01000018">
    <property type="protein sequence ID" value="TRX95103.1"/>
    <property type="molecule type" value="Genomic_DNA"/>
</dbReference>
<dbReference type="Proteomes" id="UP000319160">
    <property type="component" value="Unassembled WGS sequence"/>
</dbReference>
<feature type="compositionally biased region" description="Polar residues" evidence="1">
    <location>
        <begin position="306"/>
        <end position="319"/>
    </location>
</feature>
<name>A0A553I4K5_9PEZI</name>
<feature type="region of interest" description="Disordered" evidence="1">
    <location>
        <begin position="301"/>
        <end position="377"/>
    </location>
</feature>
<dbReference type="OrthoDB" id="5236983at2759"/>
<evidence type="ECO:0000313" key="3">
    <source>
        <dbReference type="Proteomes" id="UP000319160"/>
    </source>
</evidence>
<comment type="caution">
    <text evidence="2">The sequence shown here is derived from an EMBL/GenBank/DDBJ whole genome shotgun (WGS) entry which is preliminary data.</text>
</comment>
<evidence type="ECO:0000256" key="1">
    <source>
        <dbReference type="SAM" id="MobiDB-lite"/>
    </source>
</evidence>
<keyword evidence="3" id="KW-1185">Reference proteome</keyword>